<sequence length="363" mass="41931">MKIALLGDIALYGKYSKNNKNLFNYLEEIKEYLSQFDYVIGNLETPFSKEEKPIKGKSATIRSYPENIEILKYLKINIVNLANNHMFDYGEIAFNKTIKTLEENGIDYFGVNNKPLLLNNAIALHGYCSYNTNPSGVSLQDNNSVTALNIKEISKNILKNHNDNFLNIISIHSGQEHVNYPSIDDIEMAHLFADICPYIYYGHHPHVVQGIEEFKSSIIAYSLGNFLFDDVYTEKSSKPLVKQNDNNKTGLILEIELDKNKIISHNKKIIYSNIEKLEIIHDTTTNYYRQLDNHTNALINATSNKVLYNTNRDTIISNYINDRKTQRDINWYIKRLNLNSVRIIINSKINAIKYKNNVTKYLQ</sequence>
<dbReference type="Proteomes" id="UP001054801">
    <property type="component" value="Chromosome"/>
</dbReference>
<evidence type="ECO:0000259" key="2">
    <source>
        <dbReference type="SMART" id="SM00854"/>
    </source>
</evidence>
<evidence type="ECO:0000313" key="4">
    <source>
        <dbReference type="Proteomes" id="UP001054801"/>
    </source>
</evidence>
<feature type="domain" description="Capsule synthesis protein CapA" evidence="2">
    <location>
        <begin position="2"/>
        <end position="230"/>
    </location>
</feature>
<dbReference type="PANTHER" id="PTHR33393">
    <property type="entry name" value="POLYGLUTAMINE SYNTHESIS ACCESSORY PROTEIN RV0574C-RELATED"/>
    <property type="match status" value="1"/>
</dbReference>
<dbReference type="RefSeq" id="WP_236498698.1">
    <property type="nucleotide sequence ID" value="NZ_CP091244.1"/>
</dbReference>
<dbReference type="EMBL" id="CP091244">
    <property type="protein sequence ID" value="UJS24296.1"/>
    <property type="molecule type" value="Genomic_DNA"/>
</dbReference>
<dbReference type="PANTHER" id="PTHR33393:SF11">
    <property type="entry name" value="POLYGLUTAMINE SYNTHESIS ACCESSORY PROTEIN RV0574C-RELATED"/>
    <property type="match status" value="1"/>
</dbReference>
<dbReference type="SMART" id="SM00854">
    <property type="entry name" value="PGA_cap"/>
    <property type="match status" value="1"/>
</dbReference>
<dbReference type="InterPro" id="IPR052169">
    <property type="entry name" value="CW_Biosynth-Accessory"/>
</dbReference>
<reference evidence="3" key="1">
    <citation type="journal article" date="2022" name="Microorganisms">
        <title>Two New Species of Filamentous Sulfur Bacteria of the Genus Thiothrix, Thiothrix winogradskyi sp. nov. and 'Candidatus Thiothrix sulfatifontis' sp. nov.</title>
        <authorList>
            <person name="Ravin N.V."/>
            <person name="Rossetti S."/>
            <person name="Beletsky A.V."/>
            <person name="Kadnikov V.V."/>
            <person name="Rudenko T.S."/>
            <person name="Smolyakov D.D."/>
            <person name="Moskvitina M.I."/>
            <person name="Gureeva M.V."/>
            <person name="Mardanov A.V."/>
            <person name="Grabovich M.Y."/>
        </authorList>
    </citation>
    <scope>NUCLEOTIDE SEQUENCE</scope>
    <source>
        <strain evidence="3">CT3</strain>
    </source>
</reference>
<comment type="similarity">
    <text evidence="1">Belongs to the CapA family.</text>
</comment>
<dbReference type="CDD" id="cd07381">
    <property type="entry name" value="MPP_CapA"/>
    <property type="match status" value="1"/>
</dbReference>
<evidence type="ECO:0000313" key="3">
    <source>
        <dbReference type="EMBL" id="UJS24296.1"/>
    </source>
</evidence>
<dbReference type="Pfam" id="PF09587">
    <property type="entry name" value="PGA_cap"/>
    <property type="match status" value="1"/>
</dbReference>
<gene>
    <name evidence="3" type="ORF">L2Y54_20560</name>
</gene>
<dbReference type="SUPFAM" id="SSF56300">
    <property type="entry name" value="Metallo-dependent phosphatases"/>
    <property type="match status" value="1"/>
</dbReference>
<protein>
    <submittedName>
        <fullName evidence="3">CapA family protein</fullName>
    </submittedName>
</protein>
<dbReference type="Gene3D" id="3.60.21.10">
    <property type="match status" value="1"/>
</dbReference>
<name>A0ABY3T0M2_9GAMM</name>
<proteinExistence type="inferred from homology"/>
<dbReference type="InterPro" id="IPR019079">
    <property type="entry name" value="Capsule_synth_CapA"/>
</dbReference>
<dbReference type="InterPro" id="IPR029052">
    <property type="entry name" value="Metallo-depent_PP-like"/>
</dbReference>
<accession>A0ABY3T0M2</accession>
<organism evidence="3 4">
    <name type="scientific">Thiothrix winogradskyi</name>
    <dbReference type="NCBI Taxonomy" id="96472"/>
    <lineage>
        <taxon>Bacteria</taxon>
        <taxon>Pseudomonadati</taxon>
        <taxon>Pseudomonadota</taxon>
        <taxon>Gammaproteobacteria</taxon>
        <taxon>Thiotrichales</taxon>
        <taxon>Thiotrichaceae</taxon>
        <taxon>Thiothrix</taxon>
    </lineage>
</organism>
<evidence type="ECO:0000256" key="1">
    <source>
        <dbReference type="ARBA" id="ARBA00005662"/>
    </source>
</evidence>
<keyword evidence="4" id="KW-1185">Reference proteome</keyword>